<dbReference type="AlphaFoldDB" id="E6U749"/>
<reference evidence="3 4" key="1">
    <citation type="submission" date="2010-12" db="EMBL/GenBank/DDBJ databases">
        <title>Complete sequence of Ethanoligenens harbinense YUAN-3.</title>
        <authorList>
            <person name="Lucas S."/>
            <person name="Copeland A."/>
            <person name="Lapidus A."/>
            <person name="Cheng J.-F."/>
            <person name="Bruce D."/>
            <person name="Goodwin L."/>
            <person name="Pitluck S."/>
            <person name="Chertkov O."/>
            <person name="Misra M."/>
            <person name="Detter J.C."/>
            <person name="Han C."/>
            <person name="Tapia R."/>
            <person name="Land M."/>
            <person name="Hauser L."/>
            <person name="Jeffries C."/>
            <person name="Kyrpides N."/>
            <person name="Ivanova N."/>
            <person name="Mikhailova N."/>
            <person name="Wang A."/>
            <person name="Mouttaki H."/>
            <person name="He Z."/>
            <person name="Zhou J."/>
            <person name="Hemme C.L."/>
            <person name="Woyke T."/>
        </authorList>
    </citation>
    <scope>NUCLEOTIDE SEQUENCE [LARGE SCALE GENOMIC DNA]</scope>
    <source>
        <strain evidence="4">DSM 18485 / JCM 12961 / CGMCC 1.5033 / YUAN-3</strain>
    </source>
</reference>
<dbReference type="RefSeq" id="WP_013486462.1">
    <property type="nucleotide sequence ID" value="NC_014828.1"/>
</dbReference>
<dbReference type="SUPFAM" id="SSF101960">
    <property type="entry name" value="Stabilizer of iron transporter SufD"/>
    <property type="match status" value="1"/>
</dbReference>
<dbReference type="InterPro" id="IPR037284">
    <property type="entry name" value="SUF_FeS_clus_asmbl_SufBD_sf"/>
</dbReference>
<organism evidence="3 4">
    <name type="scientific">Ethanoligenens harbinense (strain DSM 18485 / JCM 12961 / CGMCC 1.5033 / YUAN-3)</name>
    <dbReference type="NCBI Taxonomy" id="663278"/>
    <lineage>
        <taxon>Bacteria</taxon>
        <taxon>Bacillati</taxon>
        <taxon>Bacillota</taxon>
        <taxon>Clostridia</taxon>
        <taxon>Eubacteriales</taxon>
        <taxon>Oscillospiraceae</taxon>
        <taxon>Ethanoligenens</taxon>
    </lineage>
</organism>
<gene>
    <name evidence="3" type="ordered locus">Ethha_2626</name>
</gene>
<dbReference type="EMBL" id="CP002400">
    <property type="protein sequence ID" value="ADU28119.1"/>
    <property type="molecule type" value="Genomic_DNA"/>
</dbReference>
<dbReference type="PANTHER" id="PTHR43575:SF1">
    <property type="entry name" value="PROTEIN ABCI7, CHLOROPLASTIC"/>
    <property type="match status" value="1"/>
</dbReference>
<evidence type="ECO:0000313" key="4">
    <source>
        <dbReference type="Proteomes" id="UP000001551"/>
    </source>
</evidence>
<dbReference type="HOGENOM" id="CLU_026231_2_0_9"/>
<keyword evidence="4" id="KW-1185">Reference proteome</keyword>
<name>E6U749_ETHHY</name>
<dbReference type="Proteomes" id="UP000001551">
    <property type="component" value="Chromosome"/>
</dbReference>
<dbReference type="KEGG" id="eha:Ethha_2626"/>
<dbReference type="NCBIfam" id="TIGR01981">
    <property type="entry name" value="sufD"/>
    <property type="match status" value="1"/>
</dbReference>
<proteinExistence type="inferred from homology"/>
<feature type="domain" description="SUF system FeS cluster assembly SufBD core" evidence="2">
    <location>
        <begin position="106"/>
        <end position="336"/>
    </location>
</feature>
<dbReference type="Pfam" id="PF01458">
    <property type="entry name" value="SUFBD_core"/>
    <property type="match status" value="1"/>
</dbReference>
<sequence length="368" mass="40041">MQVNIKDIDRLPTSTWSWLGVNGETLETEIPDVTPFSAFSLPEHLPEGVKVSEVLKSDIVFLEGDIDTGAGPQVRDFVKANHNAGVFVEVKPGVQVAEPLVFDYTLDATNPVLADENTVIAEPGSSVTVVLRYTSAADLNGFHAGLTRLYAKKDAKITLVQVQVLGKNCPHFSDVGGTAFEDGRIELTQAELGGSRAYAAAKFKLTGDRSHTDIGSIYLGDGARNIDINYVAEHYGEKSVSEILSRGAMLDKSQKIFRGTIDFKRGAAGSKGHEEEYAVLLSPKVRARSAPLILCDEEDVDGQHAASTGRIDENRLFYLMSRGLSEADARRLIVEAQFAPILDRIPVASIRNDLQNHIIGRLNEHVGE</sequence>
<dbReference type="InterPro" id="IPR011542">
    <property type="entry name" value="SUF_FeS_clus_asmbl_SufD"/>
</dbReference>
<dbReference type="InterPro" id="IPR055346">
    <property type="entry name" value="Fe-S_cluster_assembly_SufBD"/>
</dbReference>
<evidence type="ECO:0000256" key="1">
    <source>
        <dbReference type="ARBA" id="ARBA00043967"/>
    </source>
</evidence>
<dbReference type="InterPro" id="IPR000825">
    <property type="entry name" value="SUF_FeS_clus_asmbl_SufBD_core"/>
</dbReference>
<dbReference type="STRING" id="663278.Ethha_2626"/>
<protein>
    <submittedName>
        <fullName evidence="3">FeS assembly protein SufD</fullName>
    </submittedName>
</protein>
<comment type="similarity">
    <text evidence="1">Belongs to the iron-sulfur cluster assembly SufBD family.</text>
</comment>
<accession>E6U749</accession>
<evidence type="ECO:0000259" key="2">
    <source>
        <dbReference type="Pfam" id="PF01458"/>
    </source>
</evidence>
<dbReference type="eggNOG" id="COG0719">
    <property type="taxonomic scope" value="Bacteria"/>
</dbReference>
<dbReference type="PANTHER" id="PTHR43575">
    <property type="entry name" value="PROTEIN ABCI7, CHLOROPLASTIC"/>
    <property type="match status" value="1"/>
</dbReference>
<evidence type="ECO:0000313" key="3">
    <source>
        <dbReference type="EMBL" id="ADU28119.1"/>
    </source>
</evidence>
<dbReference type="GO" id="GO:0016226">
    <property type="term" value="P:iron-sulfur cluster assembly"/>
    <property type="evidence" value="ECO:0007669"/>
    <property type="project" value="InterPro"/>
</dbReference>